<dbReference type="InterPro" id="IPR048720">
    <property type="entry name" value="PROPPIN"/>
</dbReference>
<keyword evidence="5" id="KW-0472">Membrane</keyword>
<protein>
    <recommendedName>
        <fullName evidence="8">WD repeat domain phosphoinositide-interacting protein 3</fullName>
    </recommendedName>
</protein>
<keyword evidence="1" id="KW-0853">WD repeat</keyword>
<evidence type="ECO:0008006" key="8">
    <source>
        <dbReference type="Google" id="ProtNLM"/>
    </source>
</evidence>
<dbReference type="AlphaFoldDB" id="A0A8H7SNQ7"/>
<dbReference type="InterPro" id="IPR015943">
    <property type="entry name" value="WD40/YVTN_repeat-like_dom_sf"/>
</dbReference>
<name>A0A8H7SNQ7_9FUNG</name>
<keyword evidence="7" id="KW-1185">Reference proteome</keyword>
<comment type="caution">
    <text evidence="6">The sequence shown here is derived from an EMBL/GenBank/DDBJ whole genome shotgun (WGS) entry which is preliminary data.</text>
</comment>
<dbReference type="InterPro" id="IPR001680">
    <property type="entry name" value="WD40_rpt"/>
</dbReference>
<dbReference type="EMBL" id="JAEPRE010000136">
    <property type="protein sequence ID" value="KAG2231765.1"/>
    <property type="molecule type" value="Genomic_DNA"/>
</dbReference>
<dbReference type="Pfam" id="PF21032">
    <property type="entry name" value="PROPPIN"/>
    <property type="match status" value="1"/>
</dbReference>
<keyword evidence="5" id="KW-0812">Transmembrane</keyword>
<sequence>MNLSRTSAGINDAPGLLYAGFNQDYGCFAIGLDTGFRVYNCHPLINQAKNESDDGGIGLVEMLYRTNYLALVGGGRNPRYPPNKVIIYDSIKAKPVFELEYKNYKYKKRIYPIFYLYIYIYLYRLTVVLQNKVFVYHFSLPPQLLHKFETCDNEKGLAAVSTSSSHAILIIPGRQKGQLQIIDLNSLGYYISVGESDHNGPPALPPLLTSESTNSATSLSNNNHSNGNGINGNTRRSINVSIIPAHTGKLSCLSLNQDGSRCATTSDKGTLIRVYNTATCALLHELRRGVDRAEIYAIAFNQESTRLCISSDKGTIHIFNLDPSVVTHMDHKPRGPTYGEVVTYPTQSPSNYGLTNSGNRGSAFSFMKDLLPKYFSSEWSFANAKIPTESRCLVAFGEQKNSIIAICADGTCYKYYFDPRNGGECTRESFERFLKD</sequence>
<feature type="transmembrane region" description="Helical" evidence="5">
    <location>
        <begin position="110"/>
        <end position="129"/>
    </location>
</feature>
<feature type="region of interest" description="Disordered" evidence="4">
    <location>
        <begin position="211"/>
        <end position="233"/>
    </location>
</feature>
<keyword evidence="2" id="KW-0677">Repeat</keyword>
<dbReference type="InterPro" id="IPR036322">
    <property type="entry name" value="WD40_repeat_dom_sf"/>
</dbReference>
<evidence type="ECO:0000256" key="4">
    <source>
        <dbReference type="SAM" id="MobiDB-lite"/>
    </source>
</evidence>
<dbReference type="Proteomes" id="UP000613177">
    <property type="component" value="Unassembled WGS sequence"/>
</dbReference>
<keyword evidence="5" id="KW-1133">Transmembrane helix</keyword>
<comment type="similarity">
    <text evidence="3">Belongs to the WD repeat PROPPIN family.</text>
</comment>
<dbReference type="GO" id="GO:0005737">
    <property type="term" value="C:cytoplasm"/>
    <property type="evidence" value="ECO:0007669"/>
    <property type="project" value="UniProtKB-ARBA"/>
</dbReference>
<evidence type="ECO:0000256" key="1">
    <source>
        <dbReference type="ARBA" id="ARBA00022574"/>
    </source>
</evidence>
<gene>
    <name evidence="6" type="ORF">INT48_004044</name>
</gene>
<dbReference type="SMART" id="SM00320">
    <property type="entry name" value="WD40"/>
    <property type="match status" value="2"/>
</dbReference>
<proteinExistence type="inferred from homology"/>
<accession>A0A8H7SNQ7</accession>
<dbReference type="PANTHER" id="PTHR11227">
    <property type="entry name" value="WD-REPEAT PROTEIN INTERACTING WITH PHOSPHOINOSIDES WIPI -RELATED"/>
    <property type="match status" value="1"/>
</dbReference>
<evidence type="ECO:0000256" key="3">
    <source>
        <dbReference type="ARBA" id="ARBA00025740"/>
    </source>
</evidence>
<organism evidence="6 7">
    <name type="scientific">Thamnidium elegans</name>
    <dbReference type="NCBI Taxonomy" id="101142"/>
    <lineage>
        <taxon>Eukaryota</taxon>
        <taxon>Fungi</taxon>
        <taxon>Fungi incertae sedis</taxon>
        <taxon>Mucoromycota</taxon>
        <taxon>Mucoromycotina</taxon>
        <taxon>Mucoromycetes</taxon>
        <taxon>Mucorales</taxon>
        <taxon>Mucorineae</taxon>
        <taxon>Mucoraceae</taxon>
        <taxon>Thamnidium</taxon>
    </lineage>
</organism>
<dbReference type="SUPFAM" id="SSF50978">
    <property type="entry name" value="WD40 repeat-like"/>
    <property type="match status" value="1"/>
</dbReference>
<dbReference type="Gene3D" id="2.130.10.10">
    <property type="entry name" value="YVTN repeat-like/Quinoprotein amine dehydrogenase"/>
    <property type="match status" value="1"/>
</dbReference>
<evidence type="ECO:0000256" key="5">
    <source>
        <dbReference type="SAM" id="Phobius"/>
    </source>
</evidence>
<evidence type="ECO:0000313" key="6">
    <source>
        <dbReference type="EMBL" id="KAG2231765.1"/>
    </source>
</evidence>
<reference evidence="6" key="1">
    <citation type="submission" date="2021-01" db="EMBL/GenBank/DDBJ databases">
        <title>Metabolic potential, ecology and presence of endohyphal bacteria is reflected in genomic diversity of Mucoromycotina.</title>
        <authorList>
            <person name="Muszewska A."/>
            <person name="Okrasinska A."/>
            <person name="Steczkiewicz K."/>
            <person name="Drgas O."/>
            <person name="Orlowska M."/>
            <person name="Perlinska-Lenart U."/>
            <person name="Aleksandrzak-Piekarczyk T."/>
            <person name="Szatraj K."/>
            <person name="Zielenkiewicz U."/>
            <person name="Pilsyk S."/>
            <person name="Malc E."/>
            <person name="Mieczkowski P."/>
            <person name="Kruszewska J.S."/>
            <person name="Biernat P."/>
            <person name="Pawlowska J."/>
        </authorList>
    </citation>
    <scope>NUCLEOTIDE SEQUENCE</scope>
    <source>
        <strain evidence="6">WA0000018081</strain>
    </source>
</reference>
<evidence type="ECO:0000256" key="2">
    <source>
        <dbReference type="ARBA" id="ARBA00022737"/>
    </source>
</evidence>
<evidence type="ECO:0000313" key="7">
    <source>
        <dbReference type="Proteomes" id="UP000613177"/>
    </source>
</evidence>